<evidence type="ECO:0000313" key="1">
    <source>
        <dbReference type="EMBL" id="PON86238.1"/>
    </source>
</evidence>
<dbReference type="AlphaFoldDB" id="A0A2P5EKZ1"/>
<reference evidence="2" key="1">
    <citation type="submission" date="2016-06" db="EMBL/GenBank/DDBJ databases">
        <title>Parallel loss of symbiosis genes in relatives of nitrogen-fixing non-legume Parasponia.</title>
        <authorList>
            <person name="Van Velzen R."/>
            <person name="Holmer R."/>
            <person name="Bu F."/>
            <person name="Rutten L."/>
            <person name="Van Zeijl A."/>
            <person name="Liu W."/>
            <person name="Santuari L."/>
            <person name="Cao Q."/>
            <person name="Sharma T."/>
            <person name="Shen D."/>
            <person name="Roswanjaya Y."/>
            <person name="Wardhani T."/>
            <person name="Kalhor M.S."/>
            <person name="Jansen J."/>
            <person name="Van den Hoogen J."/>
            <person name="Gungor B."/>
            <person name="Hartog M."/>
            <person name="Hontelez J."/>
            <person name="Verver J."/>
            <person name="Yang W.-C."/>
            <person name="Schijlen E."/>
            <person name="Repin R."/>
            <person name="Schilthuizen M."/>
            <person name="Schranz E."/>
            <person name="Heidstra R."/>
            <person name="Miyata K."/>
            <person name="Fedorova E."/>
            <person name="Kohlen W."/>
            <person name="Bisseling T."/>
            <person name="Smit S."/>
            <person name="Geurts R."/>
        </authorList>
    </citation>
    <scope>NUCLEOTIDE SEQUENCE [LARGE SCALE GENOMIC DNA]</scope>
    <source>
        <strain evidence="2">cv. RG33-2</strain>
    </source>
</reference>
<dbReference type="InParanoid" id="A0A2P5EKZ1"/>
<organism evidence="1 2">
    <name type="scientific">Trema orientale</name>
    <name type="common">Charcoal tree</name>
    <name type="synonym">Celtis orientalis</name>
    <dbReference type="NCBI Taxonomy" id="63057"/>
    <lineage>
        <taxon>Eukaryota</taxon>
        <taxon>Viridiplantae</taxon>
        <taxon>Streptophyta</taxon>
        <taxon>Embryophyta</taxon>
        <taxon>Tracheophyta</taxon>
        <taxon>Spermatophyta</taxon>
        <taxon>Magnoliopsida</taxon>
        <taxon>eudicotyledons</taxon>
        <taxon>Gunneridae</taxon>
        <taxon>Pentapetalae</taxon>
        <taxon>rosids</taxon>
        <taxon>fabids</taxon>
        <taxon>Rosales</taxon>
        <taxon>Cannabaceae</taxon>
        <taxon>Trema</taxon>
    </lineage>
</organism>
<evidence type="ECO:0000313" key="2">
    <source>
        <dbReference type="Proteomes" id="UP000237000"/>
    </source>
</evidence>
<sequence>MLVIPTPRTLTSHIRIFLCCNLNPYSCWNNFTNSMSKSYPNPSADFCFLTIIEVSVPSYLKFRYVSVLMLSSPNPCSFSFCLTCFSKIASLREASTTVS</sequence>
<proteinExistence type="predicted"/>
<dbReference type="Proteomes" id="UP000237000">
    <property type="component" value="Unassembled WGS sequence"/>
</dbReference>
<gene>
    <name evidence="1" type="ORF">TorRG33x02_179570</name>
</gene>
<keyword evidence="2" id="KW-1185">Reference proteome</keyword>
<comment type="caution">
    <text evidence="1">The sequence shown here is derived from an EMBL/GenBank/DDBJ whole genome shotgun (WGS) entry which is preliminary data.</text>
</comment>
<protein>
    <submittedName>
        <fullName evidence="1">Uncharacterized protein</fullName>
    </submittedName>
</protein>
<accession>A0A2P5EKZ1</accession>
<name>A0A2P5EKZ1_TREOI</name>
<dbReference type="EMBL" id="JXTC01000135">
    <property type="protein sequence ID" value="PON86238.1"/>
    <property type="molecule type" value="Genomic_DNA"/>
</dbReference>
<dbReference type="OrthoDB" id="10312646at2759"/>